<dbReference type="AlphaFoldDB" id="W4RUS6"/>
<keyword evidence="1" id="KW-0812">Transmembrane</keyword>
<comment type="caution">
    <text evidence="2">The sequence shown here is derived from an EMBL/GenBank/DDBJ whole genome shotgun (WGS) entry which is preliminary data.</text>
</comment>
<proteinExistence type="predicted"/>
<name>W4RUS6_9BACI</name>
<protein>
    <submittedName>
        <fullName evidence="2">Conserved membrane-spanning protein</fullName>
    </submittedName>
</protein>
<gene>
    <name evidence="2" type="ORF">JCM21738_5126</name>
</gene>
<feature type="transmembrane region" description="Helical" evidence="1">
    <location>
        <begin position="106"/>
        <end position="131"/>
    </location>
</feature>
<evidence type="ECO:0000313" key="3">
    <source>
        <dbReference type="Proteomes" id="UP000018949"/>
    </source>
</evidence>
<reference evidence="2 3" key="1">
    <citation type="submission" date="2013-12" db="EMBL/GenBank/DDBJ databases">
        <title>NBRP : Genome information of microbial organism related human and environment.</title>
        <authorList>
            <person name="Hattori M."/>
            <person name="Oshima K."/>
            <person name="Inaba H."/>
            <person name="Suda W."/>
            <person name="Sakamoto M."/>
            <person name="Iino T."/>
            <person name="Kitahara M."/>
            <person name="Oshida Y."/>
            <person name="Iida T."/>
            <person name="Kudo T."/>
            <person name="Itoh T."/>
            <person name="Ahmed I."/>
            <person name="Ohkuma M."/>
        </authorList>
    </citation>
    <scope>NUCLEOTIDE SEQUENCE [LARGE SCALE GENOMIC DNA]</scope>
    <source>
        <strain evidence="2 3">JCM 21738</strain>
    </source>
</reference>
<dbReference type="EMBL" id="BAUW01000121">
    <property type="protein sequence ID" value="GAE48051.1"/>
    <property type="molecule type" value="Genomic_DNA"/>
</dbReference>
<dbReference type="Proteomes" id="UP000018949">
    <property type="component" value="Unassembled WGS sequence"/>
</dbReference>
<accession>W4RUS6</accession>
<dbReference type="RefSeq" id="WP_035209973.1">
    <property type="nucleotide sequence ID" value="NZ_BAUW01000121.1"/>
</dbReference>
<evidence type="ECO:0000256" key="1">
    <source>
        <dbReference type="SAM" id="Phobius"/>
    </source>
</evidence>
<sequence length="170" mass="19197">MIKSVLTKVEKGKYLTIRYFVNFMIGGLVAVFPLIINFIGEMAAYPLIENNYYFGMPLVIQGSFWPELFYNHPILYILLRLFILFLFGGMLASIGLAVSTFVKNRYIVLIVPFLLVLGIDVLSSAIGNLSLSLLFLGNVETTWEIPVILFVGIFGSFVWYYTVGGRNETI</sequence>
<feature type="transmembrane region" description="Helical" evidence="1">
    <location>
        <begin position="20"/>
        <end position="40"/>
    </location>
</feature>
<keyword evidence="1" id="KW-0472">Membrane</keyword>
<keyword evidence="1" id="KW-1133">Transmembrane helix</keyword>
<feature type="transmembrane region" description="Helical" evidence="1">
    <location>
        <begin position="74"/>
        <end position="99"/>
    </location>
</feature>
<feature type="transmembrane region" description="Helical" evidence="1">
    <location>
        <begin position="143"/>
        <end position="163"/>
    </location>
</feature>
<keyword evidence="3" id="KW-1185">Reference proteome</keyword>
<evidence type="ECO:0000313" key="2">
    <source>
        <dbReference type="EMBL" id="GAE48051.1"/>
    </source>
</evidence>
<organism evidence="2 3">
    <name type="scientific">Mesobacillus boroniphilus JCM 21738</name>
    <dbReference type="NCBI Taxonomy" id="1294265"/>
    <lineage>
        <taxon>Bacteria</taxon>
        <taxon>Bacillati</taxon>
        <taxon>Bacillota</taxon>
        <taxon>Bacilli</taxon>
        <taxon>Bacillales</taxon>
        <taxon>Bacillaceae</taxon>
        <taxon>Mesobacillus</taxon>
    </lineage>
</organism>